<keyword evidence="1" id="KW-0812">Transmembrane</keyword>
<keyword evidence="1" id="KW-1133">Transmembrane helix</keyword>
<protein>
    <submittedName>
        <fullName evidence="2">Uncharacterized protein</fullName>
    </submittedName>
</protein>
<organism evidence="2">
    <name type="scientific">viral metagenome</name>
    <dbReference type="NCBI Taxonomy" id="1070528"/>
    <lineage>
        <taxon>unclassified sequences</taxon>
        <taxon>metagenomes</taxon>
        <taxon>organismal metagenomes</taxon>
    </lineage>
</organism>
<proteinExistence type="predicted"/>
<feature type="transmembrane region" description="Helical" evidence="1">
    <location>
        <begin position="72"/>
        <end position="90"/>
    </location>
</feature>
<sequence>MDAPYTFAGHLTTNFIAANVTGYMIGSAADDILYPLMDAIFPGKKLRKQLTVVLLKDKETGLPISVIEFHKFFYRFMVWFIVTYAIVILTQK</sequence>
<accession>A0A6C0CR60</accession>
<reference evidence="2" key="1">
    <citation type="journal article" date="2020" name="Nature">
        <title>Giant virus diversity and host interactions through global metagenomics.</title>
        <authorList>
            <person name="Schulz F."/>
            <person name="Roux S."/>
            <person name="Paez-Espino D."/>
            <person name="Jungbluth S."/>
            <person name="Walsh D.A."/>
            <person name="Denef V.J."/>
            <person name="McMahon K.D."/>
            <person name="Konstantinidis K.T."/>
            <person name="Eloe-Fadrosh E.A."/>
            <person name="Kyrpides N.C."/>
            <person name="Woyke T."/>
        </authorList>
    </citation>
    <scope>NUCLEOTIDE SEQUENCE</scope>
    <source>
        <strain evidence="2">GVMAG-M-3300021473-15</strain>
    </source>
</reference>
<keyword evidence="1" id="KW-0472">Membrane</keyword>
<dbReference type="EMBL" id="MN739474">
    <property type="protein sequence ID" value="QHT06707.1"/>
    <property type="molecule type" value="Genomic_DNA"/>
</dbReference>
<dbReference type="AlphaFoldDB" id="A0A6C0CR60"/>
<evidence type="ECO:0000313" key="2">
    <source>
        <dbReference type="EMBL" id="QHT06707.1"/>
    </source>
</evidence>
<evidence type="ECO:0000256" key="1">
    <source>
        <dbReference type="SAM" id="Phobius"/>
    </source>
</evidence>
<name>A0A6C0CR60_9ZZZZ</name>